<keyword evidence="10" id="KW-1185">Reference proteome</keyword>
<evidence type="ECO:0000256" key="2">
    <source>
        <dbReference type="ARBA" id="ARBA00035880"/>
    </source>
</evidence>
<proteinExistence type="inferred from homology"/>
<evidence type="ECO:0000256" key="7">
    <source>
        <dbReference type="ARBA" id="ARBA00048062"/>
    </source>
</evidence>
<keyword evidence="1" id="KW-0378">Hydrolase</keyword>
<comment type="catalytic activity">
    <reaction evidence="3">
        <text>a long-chain fatty acyl-CoA + H2O = a long-chain fatty acid + CoA + H(+)</text>
        <dbReference type="Rhea" id="RHEA:67680"/>
        <dbReference type="ChEBI" id="CHEBI:15377"/>
        <dbReference type="ChEBI" id="CHEBI:15378"/>
        <dbReference type="ChEBI" id="CHEBI:57287"/>
        <dbReference type="ChEBI" id="CHEBI:57560"/>
        <dbReference type="ChEBI" id="CHEBI:83139"/>
    </reaction>
</comment>
<sequence length="130" mass="13676">MNHLGAEIAEIAAGQVILRLPFRPEVTQHHGYFHAGATSAVADTAGGFAAYTLFADESSVLTVEFKLNLLNPGQGDYLEAVGRVVKPGRTLTVCQLDVWGVSADRRVHVATGVQTLIRAKPHGQGAAAAS</sequence>
<dbReference type="PANTHER" id="PTHR43240">
    <property type="entry name" value="1,4-DIHYDROXY-2-NAPHTHOYL-COA THIOESTERASE 1"/>
    <property type="match status" value="1"/>
</dbReference>
<dbReference type="Proteomes" id="UP001219349">
    <property type="component" value="Chromosome"/>
</dbReference>
<evidence type="ECO:0000313" key="10">
    <source>
        <dbReference type="Proteomes" id="UP001219349"/>
    </source>
</evidence>
<dbReference type="EC" id="3.1.2.20" evidence="5"/>
<dbReference type="Pfam" id="PF03061">
    <property type="entry name" value="4HBT"/>
    <property type="match status" value="1"/>
</dbReference>
<gene>
    <name evidence="9" type="ORF">JHX87_16715</name>
</gene>
<evidence type="ECO:0000256" key="5">
    <source>
        <dbReference type="ARBA" id="ARBA00038894"/>
    </source>
</evidence>
<dbReference type="PANTHER" id="PTHR43240:SF20">
    <property type="entry name" value="MEDIUM_LONG-CHAIN ACYL-COA THIOESTERASE YIGI"/>
    <property type="match status" value="1"/>
</dbReference>
<dbReference type="InterPro" id="IPR006683">
    <property type="entry name" value="Thioestr_dom"/>
</dbReference>
<dbReference type="InterPro" id="IPR029069">
    <property type="entry name" value="HotDog_dom_sf"/>
</dbReference>
<dbReference type="Gene3D" id="3.10.129.10">
    <property type="entry name" value="Hotdog Thioesterase"/>
    <property type="match status" value="1"/>
</dbReference>
<comment type="catalytic activity">
    <reaction evidence="2">
        <text>a fatty acyl-CoA + H2O = a fatty acid + CoA + H(+)</text>
        <dbReference type="Rhea" id="RHEA:16781"/>
        <dbReference type="ChEBI" id="CHEBI:15377"/>
        <dbReference type="ChEBI" id="CHEBI:15378"/>
        <dbReference type="ChEBI" id="CHEBI:28868"/>
        <dbReference type="ChEBI" id="CHEBI:57287"/>
        <dbReference type="ChEBI" id="CHEBI:77636"/>
        <dbReference type="EC" id="3.1.2.20"/>
    </reaction>
</comment>
<dbReference type="CDD" id="cd03443">
    <property type="entry name" value="PaaI_thioesterase"/>
    <property type="match status" value="1"/>
</dbReference>
<comment type="catalytic activity">
    <reaction evidence="7">
        <text>a medium-chain fatty acyl-CoA + H2O = a medium-chain fatty acid + CoA + H(+)</text>
        <dbReference type="Rhea" id="RHEA:68184"/>
        <dbReference type="ChEBI" id="CHEBI:15377"/>
        <dbReference type="ChEBI" id="CHEBI:15378"/>
        <dbReference type="ChEBI" id="CHEBI:57287"/>
        <dbReference type="ChEBI" id="CHEBI:59558"/>
        <dbReference type="ChEBI" id="CHEBI:90546"/>
    </reaction>
</comment>
<evidence type="ECO:0000256" key="1">
    <source>
        <dbReference type="ARBA" id="ARBA00022801"/>
    </source>
</evidence>
<evidence type="ECO:0000256" key="4">
    <source>
        <dbReference type="ARBA" id="ARBA00038381"/>
    </source>
</evidence>
<reference evidence="9 10" key="1">
    <citation type="submission" date="2021-01" db="EMBL/GenBank/DDBJ databases">
        <title>Biogeographic distribution of Paracoccus.</title>
        <authorList>
            <person name="Hollensteiner J."/>
            <person name="Leineberger J."/>
            <person name="Brinkhoff T."/>
            <person name="Daniel R."/>
        </authorList>
    </citation>
    <scope>NUCLEOTIDE SEQUENCE [LARGE SCALE GENOMIC DNA]</scope>
    <source>
        <strain evidence="9 10">KCTC 22803</strain>
    </source>
</reference>
<dbReference type="EMBL" id="CP067136">
    <property type="protein sequence ID" value="WCR09117.1"/>
    <property type="molecule type" value="Genomic_DNA"/>
</dbReference>
<organism evidence="9 10">
    <name type="scientific">Paracoccus fistulariae</name>
    <dbReference type="NCBI Taxonomy" id="658446"/>
    <lineage>
        <taxon>Bacteria</taxon>
        <taxon>Pseudomonadati</taxon>
        <taxon>Pseudomonadota</taxon>
        <taxon>Alphaproteobacteria</taxon>
        <taxon>Rhodobacterales</taxon>
        <taxon>Paracoccaceae</taxon>
        <taxon>Paracoccus</taxon>
    </lineage>
</organism>
<name>A0ABY7SRN9_9RHOB</name>
<dbReference type="InterPro" id="IPR003736">
    <property type="entry name" value="PAAI_dom"/>
</dbReference>
<evidence type="ECO:0000313" key="9">
    <source>
        <dbReference type="EMBL" id="WCR09117.1"/>
    </source>
</evidence>
<dbReference type="NCBIfam" id="TIGR00369">
    <property type="entry name" value="unchar_dom_1"/>
    <property type="match status" value="1"/>
</dbReference>
<accession>A0ABY7SRN9</accession>
<dbReference type="SUPFAM" id="SSF54637">
    <property type="entry name" value="Thioesterase/thiol ester dehydrase-isomerase"/>
    <property type="match status" value="1"/>
</dbReference>
<protein>
    <recommendedName>
        <fullName evidence="6">Medium/long-chain acyl-CoA thioesterase YigI</fullName>
        <ecNumber evidence="5">3.1.2.20</ecNumber>
    </recommendedName>
</protein>
<comment type="similarity">
    <text evidence="4">Belongs to the YigI thioesterase family.</text>
</comment>
<evidence type="ECO:0000259" key="8">
    <source>
        <dbReference type="Pfam" id="PF03061"/>
    </source>
</evidence>
<feature type="domain" description="Thioesterase" evidence="8">
    <location>
        <begin position="30"/>
        <end position="99"/>
    </location>
</feature>
<evidence type="ECO:0000256" key="3">
    <source>
        <dbReference type="ARBA" id="ARBA00036002"/>
    </source>
</evidence>
<evidence type="ECO:0000256" key="6">
    <source>
        <dbReference type="ARBA" id="ARBA00040062"/>
    </source>
</evidence>